<dbReference type="Pfam" id="PF00581">
    <property type="entry name" value="Rhodanese"/>
    <property type="match status" value="1"/>
</dbReference>
<feature type="domain" description="Rhodanese" evidence="1">
    <location>
        <begin position="79"/>
        <end position="188"/>
    </location>
</feature>
<dbReference type="GO" id="GO:0004792">
    <property type="term" value="F:thiosulfate-cyanide sulfurtransferase activity"/>
    <property type="evidence" value="ECO:0007669"/>
    <property type="project" value="TreeGrafter"/>
</dbReference>
<dbReference type="OrthoDB" id="566238at2759"/>
<protein>
    <recommendedName>
        <fullName evidence="1">Rhodanese domain-containing protein</fullName>
    </recommendedName>
</protein>
<name>A0A9P6J8G6_MORAP</name>
<proteinExistence type="predicted"/>
<dbReference type="PANTHER" id="PTHR44086">
    <property type="entry name" value="THIOSULFATE SULFURTRANSFERASE RDL2, MITOCHONDRIAL-RELATED"/>
    <property type="match status" value="1"/>
</dbReference>
<gene>
    <name evidence="2" type="ORF">BGZ70_006023</name>
</gene>
<dbReference type="PROSITE" id="PS50206">
    <property type="entry name" value="RHODANESE_3"/>
    <property type="match status" value="1"/>
</dbReference>
<keyword evidence="3" id="KW-1185">Reference proteome</keyword>
<dbReference type="SUPFAM" id="SSF52821">
    <property type="entry name" value="Rhodanese/Cell cycle control phosphatase"/>
    <property type="match status" value="1"/>
</dbReference>
<evidence type="ECO:0000259" key="1">
    <source>
        <dbReference type="PROSITE" id="PS50206"/>
    </source>
</evidence>
<dbReference type="CDD" id="cd00158">
    <property type="entry name" value="RHOD"/>
    <property type="match status" value="1"/>
</dbReference>
<evidence type="ECO:0000313" key="2">
    <source>
        <dbReference type="EMBL" id="KAF9964735.1"/>
    </source>
</evidence>
<dbReference type="EMBL" id="JAAAHY010000330">
    <property type="protein sequence ID" value="KAF9964735.1"/>
    <property type="molecule type" value="Genomic_DNA"/>
</dbReference>
<dbReference type="InterPro" id="IPR036873">
    <property type="entry name" value="Rhodanese-like_dom_sf"/>
</dbReference>
<accession>A0A9P6J8G6</accession>
<dbReference type="Proteomes" id="UP000738359">
    <property type="component" value="Unassembled WGS sequence"/>
</dbReference>
<dbReference type="PANTHER" id="PTHR44086:SF10">
    <property type="entry name" value="THIOSULFATE SULFURTRANSFERASE_RHODANESE-LIKE DOMAIN-CONTAINING PROTEIN 3"/>
    <property type="match status" value="1"/>
</dbReference>
<dbReference type="InterPro" id="IPR001763">
    <property type="entry name" value="Rhodanese-like_dom"/>
</dbReference>
<dbReference type="Gene3D" id="3.40.250.10">
    <property type="entry name" value="Rhodanese-like domain"/>
    <property type="match status" value="1"/>
</dbReference>
<dbReference type="AlphaFoldDB" id="A0A9P6J8G6"/>
<sequence length="190" mass="21075">MLRTALRLVRVAPTARVLSANQQQQQQRTFAMSALGRKSFPALVQEIKATNKDIHYLSPRDLHATASTTSAQNPRLPPHIIDVRERSEVERSGTIPGAIVLPRGILERDVGKFIKQDDPRDVVVYCAGGFRSVLAAESLVRLGYGTAAETHEKNASSNVLSSNKDKPRVWSLNEGMEGWIKSGYEVEKRK</sequence>
<comment type="caution">
    <text evidence="2">The sequence shown here is derived from an EMBL/GenBank/DDBJ whole genome shotgun (WGS) entry which is preliminary data.</text>
</comment>
<organism evidence="2 3">
    <name type="scientific">Mortierella alpina</name>
    <name type="common">Oleaginous fungus</name>
    <name type="synonym">Mortierella renispora</name>
    <dbReference type="NCBI Taxonomy" id="64518"/>
    <lineage>
        <taxon>Eukaryota</taxon>
        <taxon>Fungi</taxon>
        <taxon>Fungi incertae sedis</taxon>
        <taxon>Mucoromycota</taxon>
        <taxon>Mortierellomycotina</taxon>
        <taxon>Mortierellomycetes</taxon>
        <taxon>Mortierellales</taxon>
        <taxon>Mortierellaceae</taxon>
        <taxon>Mortierella</taxon>
    </lineage>
</organism>
<dbReference type="SMART" id="SM00450">
    <property type="entry name" value="RHOD"/>
    <property type="match status" value="1"/>
</dbReference>
<evidence type="ECO:0000313" key="3">
    <source>
        <dbReference type="Proteomes" id="UP000738359"/>
    </source>
</evidence>
<reference evidence="2" key="1">
    <citation type="journal article" date="2020" name="Fungal Divers.">
        <title>Resolving the Mortierellaceae phylogeny through synthesis of multi-gene phylogenetics and phylogenomics.</title>
        <authorList>
            <person name="Vandepol N."/>
            <person name="Liber J."/>
            <person name="Desiro A."/>
            <person name="Na H."/>
            <person name="Kennedy M."/>
            <person name="Barry K."/>
            <person name="Grigoriev I.V."/>
            <person name="Miller A.N."/>
            <person name="O'Donnell K."/>
            <person name="Stajich J.E."/>
            <person name="Bonito G."/>
        </authorList>
    </citation>
    <scope>NUCLEOTIDE SEQUENCE</scope>
    <source>
        <strain evidence="2">CK1249</strain>
    </source>
</reference>